<feature type="chain" id="PRO_5039904149" description="Secreted protein" evidence="1">
    <location>
        <begin position="32"/>
        <end position="138"/>
    </location>
</feature>
<feature type="signal peptide" evidence="1">
    <location>
        <begin position="1"/>
        <end position="31"/>
    </location>
</feature>
<reference evidence="2" key="2">
    <citation type="submission" date="2023-03" db="UniProtKB">
        <authorList>
            <consortium name="EnsemblMetazoa"/>
        </authorList>
    </citation>
    <scope>IDENTIFICATION</scope>
    <source>
        <strain evidence="2">Epiroticus2</strain>
    </source>
</reference>
<keyword evidence="1" id="KW-0732">Signal</keyword>
<dbReference type="AlphaFoldDB" id="A0A9I3FGL1"/>
<dbReference type="PANTHER" id="PTHR39945">
    <property type="entry name" value="FI14129P"/>
    <property type="match status" value="1"/>
</dbReference>
<accession>A0A9I3FGL1</accession>
<keyword evidence="3" id="KW-1185">Reference proteome</keyword>
<evidence type="ECO:0008006" key="4">
    <source>
        <dbReference type="Google" id="ProtNLM"/>
    </source>
</evidence>
<proteinExistence type="predicted"/>
<evidence type="ECO:0000313" key="2">
    <source>
        <dbReference type="EnsemblMetazoa" id="AEPI015524-PA"/>
    </source>
</evidence>
<dbReference type="Proteomes" id="UP000075885">
    <property type="component" value="Unassembled WGS sequence"/>
</dbReference>
<sequence>MAFKSSTKMMNSVRIVFVLVCLVSLASHSTARPSSVRHSRQLRLIDHLLRSRTAAEGRTHHNHHTPNHQHQRRSADYEDYYDADYKRVQQCYEDEDINELCQRCSKVTKSSIVFPMCCNNEDHTMTWCREYVYYGIQT</sequence>
<evidence type="ECO:0000313" key="3">
    <source>
        <dbReference type="Proteomes" id="UP000075885"/>
    </source>
</evidence>
<reference evidence="3" key="1">
    <citation type="submission" date="2013-03" db="EMBL/GenBank/DDBJ databases">
        <title>The Genome Sequence of Anopheles epiroticus epiroticus2.</title>
        <authorList>
            <consortium name="The Broad Institute Genomics Platform"/>
            <person name="Neafsey D.E."/>
            <person name="Howell P."/>
            <person name="Walker B."/>
            <person name="Young S.K."/>
            <person name="Zeng Q."/>
            <person name="Gargeya S."/>
            <person name="Fitzgerald M."/>
            <person name="Haas B."/>
            <person name="Abouelleil A."/>
            <person name="Allen A.W."/>
            <person name="Alvarado L."/>
            <person name="Arachchi H.M."/>
            <person name="Berlin A.M."/>
            <person name="Chapman S.B."/>
            <person name="Gainer-Dewar J."/>
            <person name="Goldberg J."/>
            <person name="Griggs A."/>
            <person name="Gujja S."/>
            <person name="Hansen M."/>
            <person name="Howarth C."/>
            <person name="Imamovic A."/>
            <person name="Ireland A."/>
            <person name="Larimer J."/>
            <person name="McCowan C."/>
            <person name="Murphy C."/>
            <person name="Pearson M."/>
            <person name="Poon T.W."/>
            <person name="Priest M."/>
            <person name="Roberts A."/>
            <person name="Saif S."/>
            <person name="Shea T."/>
            <person name="Sisk P."/>
            <person name="Sykes S."/>
            <person name="Wortman J."/>
            <person name="Nusbaum C."/>
            <person name="Birren B."/>
        </authorList>
    </citation>
    <scope>NUCLEOTIDE SEQUENCE [LARGE SCALE GENOMIC DNA]</scope>
    <source>
        <strain evidence="3">Epiroticus2</strain>
    </source>
</reference>
<name>A0A9I3FGL1_9DIPT</name>
<dbReference type="PANTHER" id="PTHR39945:SF1">
    <property type="entry name" value="FI14129P"/>
    <property type="match status" value="1"/>
</dbReference>
<evidence type="ECO:0000256" key="1">
    <source>
        <dbReference type="SAM" id="SignalP"/>
    </source>
</evidence>
<dbReference type="EnsemblMetazoa" id="AEPI015524-RA">
    <property type="protein sequence ID" value="AEPI015524-PA"/>
    <property type="gene ID" value="AEPI015524"/>
</dbReference>
<organism evidence="2 3">
    <name type="scientific">Anopheles epiroticus</name>
    <dbReference type="NCBI Taxonomy" id="199890"/>
    <lineage>
        <taxon>Eukaryota</taxon>
        <taxon>Metazoa</taxon>
        <taxon>Ecdysozoa</taxon>
        <taxon>Arthropoda</taxon>
        <taxon>Hexapoda</taxon>
        <taxon>Insecta</taxon>
        <taxon>Pterygota</taxon>
        <taxon>Neoptera</taxon>
        <taxon>Endopterygota</taxon>
        <taxon>Diptera</taxon>
        <taxon>Nematocera</taxon>
        <taxon>Culicoidea</taxon>
        <taxon>Culicidae</taxon>
        <taxon>Anophelinae</taxon>
        <taxon>Anopheles</taxon>
    </lineage>
</organism>
<protein>
    <recommendedName>
        <fullName evidence="4">Secreted protein</fullName>
    </recommendedName>
</protein>